<keyword evidence="1" id="KW-0472">Membrane</keyword>
<keyword evidence="1" id="KW-1133">Transmembrane helix</keyword>
<keyword evidence="4" id="KW-1185">Reference proteome</keyword>
<accession>A0A917XIP0</accession>
<protein>
    <recommendedName>
        <fullName evidence="2">Cyanobacterial TRADD-N associated 2 transmembrane domain-containing protein</fullName>
    </recommendedName>
</protein>
<dbReference type="Pfam" id="PF20712">
    <property type="entry name" value="CyanoTRADDas_TM"/>
    <property type="match status" value="1"/>
</dbReference>
<sequence length="229" mass="24760">MWQRILHTPVSETSETRDSNRKLLRLALEATVAARAAARTDQQVVQTAGEVNNVFISHGTDVRSPEAAEHKPGLAERRQEFHFDVLKLKMKHAQWMIFISVFAVAVGVVAMVAGVVMALANTGSPHGYVTGASGLAASLGGGALHRHAKRAMADLTEAAKRNEDKIDVDHQIEVATTLIDRIGDKDLKDRLNSAAALKALNIHPNPDTLFNSLLPADAPKEIEPGDSDR</sequence>
<feature type="transmembrane region" description="Helical" evidence="1">
    <location>
        <begin position="95"/>
        <end position="120"/>
    </location>
</feature>
<dbReference type="EMBL" id="BMML01000018">
    <property type="protein sequence ID" value="GGN30449.1"/>
    <property type="molecule type" value="Genomic_DNA"/>
</dbReference>
<dbReference type="AlphaFoldDB" id="A0A917XIP0"/>
<dbReference type="InterPro" id="IPR048567">
    <property type="entry name" value="CyanoTRADDas_TM"/>
</dbReference>
<proteinExistence type="predicted"/>
<dbReference type="Proteomes" id="UP000653411">
    <property type="component" value="Unassembled WGS sequence"/>
</dbReference>
<reference evidence="3" key="2">
    <citation type="submission" date="2020-09" db="EMBL/GenBank/DDBJ databases">
        <authorList>
            <person name="Sun Q."/>
            <person name="Zhou Y."/>
        </authorList>
    </citation>
    <scope>NUCLEOTIDE SEQUENCE</scope>
    <source>
        <strain evidence="3">CGMCC 4.7110</strain>
    </source>
</reference>
<evidence type="ECO:0000256" key="1">
    <source>
        <dbReference type="SAM" id="Phobius"/>
    </source>
</evidence>
<reference evidence="3" key="1">
    <citation type="journal article" date="2014" name="Int. J. Syst. Evol. Microbiol.">
        <title>Complete genome sequence of Corynebacterium casei LMG S-19264T (=DSM 44701T), isolated from a smear-ripened cheese.</title>
        <authorList>
            <consortium name="US DOE Joint Genome Institute (JGI-PGF)"/>
            <person name="Walter F."/>
            <person name="Albersmeier A."/>
            <person name="Kalinowski J."/>
            <person name="Ruckert C."/>
        </authorList>
    </citation>
    <scope>NUCLEOTIDE SEQUENCE</scope>
    <source>
        <strain evidence="3">CGMCC 4.7110</strain>
    </source>
</reference>
<name>A0A917XIP0_9ACTN</name>
<organism evidence="3 4">
    <name type="scientific">Streptomyces fuscichromogenes</name>
    <dbReference type="NCBI Taxonomy" id="1324013"/>
    <lineage>
        <taxon>Bacteria</taxon>
        <taxon>Bacillati</taxon>
        <taxon>Actinomycetota</taxon>
        <taxon>Actinomycetes</taxon>
        <taxon>Kitasatosporales</taxon>
        <taxon>Streptomycetaceae</taxon>
        <taxon>Streptomyces</taxon>
    </lineage>
</organism>
<evidence type="ECO:0000313" key="3">
    <source>
        <dbReference type="EMBL" id="GGN30449.1"/>
    </source>
</evidence>
<keyword evidence="1" id="KW-0812">Transmembrane</keyword>
<comment type="caution">
    <text evidence="3">The sequence shown here is derived from an EMBL/GenBank/DDBJ whole genome shotgun (WGS) entry which is preliminary data.</text>
</comment>
<feature type="domain" description="Cyanobacterial TRADD-N associated 2 transmembrane" evidence="2">
    <location>
        <begin position="91"/>
        <end position="154"/>
    </location>
</feature>
<evidence type="ECO:0000313" key="4">
    <source>
        <dbReference type="Proteomes" id="UP000653411"/>
    </source>
</evidence>
<evidence type="ECO:0000259" key="2">
    <source>
        <dbReference type="Pfam" id="PF20712"/>
    </source>
</evidence>
<feature type="transmembrane region" description="Helical" evidence="1">
    <location>
        <begin position="126"/>
        <end position="144"/>
    </location>
</feature>
<gene>
    <name evidence="3" type="ORF">GCM10011578_067560</name>
</gene>